<dbReference type="AlphaFoldDB" id="A0A8J6NPP3"/>
<comment type="caution">
    <text evidence="1">The sequence shown here is derived from an EMBL/GenBank/DDBJ whole genome shotgun (WGS) entry which is preliminary data.</text>
</comment>
<evidence type="ECO:0000313" key="2">
    <source>
        <dbReference type="Proteomes" id="UP000603434"/>
    </source>
</evidence>
<evidence type="ECO:0000313" key="1">
    <source>
        <dbReference type="EMBL" id="MBC8359770.1"/>
    </source>
</evidence>
<protein>
    <submittedName>
        <fullName evidence="1">Uncharacterized protein</fullName>
    </submittedName>
</protein>
<proteinExistence type="predicted"/>
<gene>
    <name evidence="1" type="ORF">H8E23_00005</name>
</gene>
<dbReference type="Proteomes" id="UP000603434">
    <property type="component" value="Unassembled WGS sequence"/>
</dbReference>
<organism evidence="1 2">
    <name type="scientific">Candidatus Desulfatibia profunda</name>
    <dbReference type="NCBI Taxonomy" id="2841695"/>
    <lineage>
        <taxon>Bacteria</taxon>
        <taxon>Pseudomonadati</taxon>
        <taxon>Thermodesulfobacteriota</taxon>
        <taxon>Desulfobacteria</taxon>
        <taxon>Desulfobacterales</taxon>
        <taxon>Desulfobacterales incertae sedis</taxon>
        <taxon>Candidatus Desulfatibia</taxon>
    </lineage>
</organism>
<name>A0A8J6NPP3_9BACT</name>
<accession>A0A8J6NPP3</accession>
<dbReference type="EMBL" id="JACNJH010000001">
    <property type="protein sequence ID" value="MBC8359770.1"/>
    <property type="molecule type" value="Genomic_DNA"/>
</dbReference>
<sequence length="364" mass="41169">MKRIRKIPTEREMIEQLRMGRISLPPLSFRLLKGGPQAGGNLRFDALVEASWGESIARFAVECKALSTPKAFQDGLNLLKTSPLPKGCLPLLFVPFLSERQLQELEREKISGIDLCGNGVVVVPEMFAVFRSGEKNRFTSSAPIKNIYRKNSSMVGRVFLLRSGYETVQDVCAEINRRNLLVKRWDKKAMSLSTVSKALKTLQEDLIISREDTIRLFQPDKLLQKLSENYAPPNIKGRIRLKVPEGIGTIEDLLRKESQALGLPLAAAGISSVGRYAVMQRGDLLSVYCPRLDILLERLSGSQSDRFPNLELIETEDETVFFDGRQEENFWWASPVQVYLELMAGDKRDQETAEQVKSYIINNF</sequence>
<reference evidence="1 2" key="1">
    <citation type="submission" date="2020-08" db="EMBL/GenBank/DDBJ databases">
        <title>Bridging the membrane lipid divide: bacteria of the FCB group superphylum have the potential to synthesize archaeal ether lipids.</title>
        <authorList>
            <person name="Villanueva L."/>
            <person name="Von Meijenfeldt F.A.B."/>
            <person name="Westbye A.B."/>
            <person name="Yadav S."/>
            <person name="Hopmans E.C."/>
            <person name="Dutilh B.E."/>
            <person name="Sinninghe Damste J.S."/>
        </authorList>
    </citation>
    <scope>NUCLEOTIDE SEQUENCE [LARGE SCALE GENOMIC DNA]</scope>
    <source>
        <strain evidence="1">NIOZ-UU30</strain>
    </source>
</reference>